<protein>
    <submittedName>
        <fullName evidence="2">Uncharacterized protein</fullName>
    </submittedName>
</protein>
<keyword evidence="3" id="KW-1185">Reference proteome</keyword>
<dbReference type="EMBL" id="KZ293520">
    <property type="protein sequence ID" value="PBK58887.1"/>
    <property type="molecule type" value="Genomic_DNA"/>
</dbReference>
<evidence type="ECO:0000313" key="3">
    <source>
        <dbReference type="Proteomes" id="UP000218334"/>
    </source>
</evidence>
<evidence type="ECO:0000313" key="2">
    <source>
        <dbReference type="EMBL" id="PBK58887.1"/>
    </source>
</evidence>
<keyword evidence="1" id="KW-0472">Membrane</keyword>
<keyword evidence="1" id="KW-0812">Transmembrane</keyword>
<dbReference type="AlphaFoldDB" id="A0A2H3B2P2"/>
<feature type="transmembrane region" description="Helical" evidence="1">
    <location>
        <begin position="12"/>
        <end position="29"/>
    </location>
</feature>
<reference evidence="3" key="1">
    <citation type="journal article" date="2017" name="Nat. Ecol. Evol.">
        <title>Genome expansion and lineage-specific genetic innovations in the forest pathogenic fungi Armillaria.</title>
        <authorList>
            <person name="Sipos G."/>
            <person name="Prasanna A.N."/>
            <person name="Walter M.C."/>
            <person name="O'Connor E."/>
            <person name="Balint B."/>
            <person name="Krizsan K."/>
            <person name="Kiss B."/>
            <person name="Hess J."/>
            <person name="Varga T."/>
            <person name="Slot J."/>
            <person name="Riley R."/>
            <person name="Boka B."/>
            <person name="Rigling D."/>
            <person name="Barry K."/>
            <person name="Lee J."/>
            <person name="Mihaltcheva S."/>
            <person name="LaButti K."/>
            <person name="Lipzen A."/>
            <person name="Waldron R."/>
            <person name="Moloney N.M."/>
            <person name="Sperisen C."/>
            <person name="Kredics L."/>
            <person name="Vagvoelgyi C."/>
            <person name="Patrignani A."/>
            <person name="Fitzpatrick D."/>
            <person name="Nagy I."/>
            <person name="Doyle S."/>
            <person name="Anderson J.B."/>
            <person name="Grigoriev I.V."/>
            <person name="Gueldener U."/>
            <person name="Muensterkoetter M."/>
            <person name="Nagy L.G."/>
        </authorList>
    </citation>
    <scope>NUCLEOTIDE SEQUENCE [LARGE SCALE GENOMIC DNA]</scope>
    <source>
        <strain evidence="3">28-4</strain>
    </source>
</reference>
<dbReference type="Proteomes" id="UP000218334">
    <property type="component" value="Unassembled WGS sequence"/>
</dbReference>
<proteinExistence type="predicted"/>
<gene>
    <name evidence="2" type="ORF">ARMSODRAFT_81902</name>
</gene>
<keyword evidence="1" id="KW-1133">Transmembrane helix</keyword>
<accession>A0A2H3B2P2</accession>
<evidence type="ECO:0000256" key="1">
    <source>
        <dbReference type="SAM" id="Phobius"/>
    </source>
</evidence>
<sequence>MLTLSRVSVVFSWYNVIPFTVGMLHVFLIRDPHPTHIYGITGPVLYGILGSRKNTGPVRVRSI</sequence>
<name>A0A2H3B2P2_9AGAR</name>
<organism evidence="2 3">
    <name type="scientific">Armillaria solidipes</name>
    <dbReference type="NCBI Taxonomy" id="1076256"/>
    <lineage>
        <taxon>Eukaryota</taxon>
        <taxon>Fungi</taxon>
        <taxon>Dikarya</taxon>
        <taxon>Basidiomycota</taxon>
        <taxon>Agaricomycotina</taxon>
        <taxon>Agaricomycetes</taxon>
        <taxon>Agaricomycetidae</taxon>
        <taxon>Agaricales</taxon>
        <taxon>Marasmiineae</taxon>
        <taxon>Physalacriaceae</taxon>
        <taxon>Armillaria</taxon>
    </lineage>
</organism>